<dbReference type="InterPro" id="IPR057246">
    <property type="entry name" value="CARBOXYPEPT_ZN_1"/>
</dbReference>
<dbReference type="InterPro" id="IPR003146">
    <property type="entry name" value="M14A_act_pep"/>
</dbReference>
<evidence type="ECO:0000256" key="6">
    <source>
        <dbReference type="ARBA" id="ARBA00022729"/>
    </source>
</evidence>
<dbReference type="Pfam" id="PF02244">
    <property type="entry name" value="Propep_M14"/>
    <property type="match status" value="1"/>
</dbReference>
<keyword evidence="3" id="KW-0121">Carboxypeptidase</keyword>
<dbReference type="Pfam" id="PF00246">
    <property type="entry name" value="Peptidase_M14"/>
    <property type="match status" value="3"/>
</dbReference>
<dbReference type="SUPFAM" id="SSF54897">
    <property type="entry name" value="Protease propeptides/inhibitors"/>
    <property type="match status" value="1"/>
</dbReference>
<comment type="similarity">
    <text evidence="2">Belongs to the peptidase M14 family.</text>
</comment>
<evidence type="ECO:0000256" key="9">
    <source>
        <dbReference type="ARBA" id="ARBA00023049"/>
    </source>
</evidence>
<organism evidence="12 13">
    <name type="scientific">Brenthis ino</name>
    <name type="common">lesser marbled fritillary</name>
    <dbReference type="NCBI Taxonomy" id="405034"/>
    <lineage>
        <taxon>Eukaryota</taxon>
        <taxon>Metazoa</taxon>
        <taxon>Ecdysozoa</taxon>
        <taxon>Arthropoda</taxon>
        <taxon>Hexapoda</taxon>
        <taxon>Insecta</taxon>
        <taxon>Pterygota</taxon>
        <taxon>Neoptera</taxon>
        <taxon>Endopterygota</taxon>
        <taxon>Lepidoptera</taxon>
        <taxon>Glossata</taxon>
        <taxon>Ditrysia</taxon>
        <taxon>Papilionoidea</taxon>
        <taxon>Nymphalidae</taxon>
        <taxon>Heliconiinae</taxon>
        <taxon>Argynnini</taxon>
        <taxon>Brenthis</taxon>
    </lineage>
</organism>
<comment type="cofactor">
    <cofactor evidence="1">
        <name>Zn(2+)</name>
        <dbReference type="ChEBI" id="CHEBI:29105"/>
    </cofactor>
</comment>
<evidence type="ECO:0000256" key="1">
    <source>
        <dbReference type="ARBA" id="ARBA00001947"/>
    </source>
</evidence>
<keyword evidence="13" id="KW-1185">Reference proteome</keyword>
<dbReference type="FunFam" id="3.40.630.10:FF:000084">
    <property type="entry name" value="Carboxypeptidase B2"/>
    <property type="match status" value="1"/>
</dbReference>
<dbReference type="PRINTS" id="PR00765">
    <property type="entry name" value="CRBOXYPTASEA"/>
</dbReference>
<feature type="domain" description="Peptidase M14" evidence="11">
    <location>
        <begin position="99"/>
        <end position="519"/>
    </location>
</feature>
<dbReference type="AlphaFoldDB" id="A0A8J9YI27"/>
<dbReference type="PANTHER" id="PTHR11705:SF153">
    <property type="entry name" value="ZINC CARBOXYPEPTIDASE A 1-LIKE PROTEIN"/>
    <property type="match status" value="1"/>
</dbReference>
<dbReference type="OrthoDB" id="3626597at2759"/>
<dbReference type="GO" id="GO:0004181">
    <property type="term" value="F:metallocarboxypeptidase activity"/>
    <property type="evidence" value="ECO:0007669"/>
    <property type="project" value="InterPro"/>
</dbReference>
<accession>A0A8J9YI27</accession>
<keyword evidence="9" id="KW-0482">Metalloprotease</keyword>
<dbReference type="GO" id="GO:0006508">
    <property type="term" value="P:proteolysis"/>
    <property type="evidence" value="ECO:0007669"/>
    <property type="project" value="UniProtKB-KW"/>
</dbReference>
<evidence type="ECO:0000256" key="5">
    <source>
        <dbReference type="ARBA" id="ARBA00022723"/>
    </source>
</evidence>
<keyword evidence="6" id="KW-0732">Signal</keyword>
<evidence type="ECO:0000256" key="3">
    <source>
        <dbReference type="ARBA" id="ARBA00022645"/>
    </source>
</evidence>
<keyword evidence="10" id="KW-1015">Disulfide bond</keyword>
<reference evidence="12" key="1">
    <citation type="submission" date="2021-12" db="EMBL/GenBank/DDBJ databases">
        <authorList>
            <person name="Martin H S."/>
        </authorList>
    </citation>
    <scope>NUCLEOTIDE SEQUENCE</scope>
</reference>
<dbReference type="PROSITE" id="PS00132">
    <property type="entry name" value="CARBOXYPEPT_ZN_1"/>
    <property type="match status" value="2"/>
</dbReference>
<keyword evidence="4" id="KW-0645">Protease</keyword>
<dbReference type="SUPFAM" id="SSF53187">
    <property type="entry name" value="Zn-dependent exopeptidases"/>
    <property type="match status" value="2"/>
</dbReference>
<evidence type="ECO:0000259" key="11">
    <source>
        <dbReference type="SMART" id="SM00631"/>
    </source>
</evidence>
<proteinExistence type="inferred from homology"/>
<evidence type="ECO:0000313" key="12">
    <source>
        <dbReference type="EMBL" id="CAH0728591.1"/>
    </source>
</evidence>
<dbReference type="GO" id="GO:0008270">
    <property type="term" value="F:zinc ion binding"/>
    <property type="evidence" value="ECO:0007669"/>
    <property type="project" value="InterPro"/>
</dbReference>
<dbReference type="Proteomes" id="UP000838878">
    <property type="component" value="Chromosome 7"/>
</dbReference>
<evidence type="ECO:0000256" key="4">
    <source>
        <dbReference type="ARBA" id="ARBA00022670"/>
    </source>
</evidence>
<evidence type="ECO:0000256" key="8">
    <source>
        <dbReference type="ARBA" id="ARBA00022833"/>
    </source>
</evidence>
<name>A0A8J9YI27_9NEOP</name>
<feature type="non-terminal residue" evidence="12">
    <location>
        <position position="670"/>
    </location>
</feature>
<keyword evidence="5" id="KW-0479">Metal-binding</keyword>
<dbReference type="Gene3D" id="3.40.630.10">
    <property type="entry name" value="Zn peptidases"/>
    <property type="match status" value="3"/>
</dbReference>
<keyword evidence="8" id="KW-0862">Zinc</keyword>
<evidence type="ECO:0000256" key="10">
    <source>
        <dbReference type="ARBA" id="ARBA00023157"/>
    </source>
</evidence>
<protein>
    <recommendedName>
        <fullName evidence="11">Peptidase M14 domain-containing protein</fullName>
    </recommendedName>
</protein>
<sequence length="670" mass="77129">MFHIKFAGIVPLERFQLKFLQGLEDQKYLNVVFWSKPFRLYDAIQILVSPNDDDLFKERLQHFSLQRTLLSENIENLFEKQKIRRYVRMKLETFSWDAYHDLEGVYQWMTDITTLYSDKATISAIGRSAEGREILALEVKNKKAAKTVIVEGGIHGNEWVTAEFVTYLAYQLLNAEKTLNTKLKEVTKKFNWILIPVVNPDGYDYTMKFDRLWRKNRRHVGNGIYGVDLDRNFDHSFCKFGGSNNPSNEFYCGPHAFSEPETKELSQFINFNKQNLKYYFSIHAYGQNIILPYADRIKHIDNFQEMEYHNHTLFRAIPVTEAHLEFLSNLSTIYKANVWRLPSYTYRPSEFVIPPEKKQEFLRQASLHGIYLTTIIENIQRPKVFVEGGIHAREWISISFVTYFMHQILTASSENIELKNIAEAYEWFFVPVLNPDGYEYTHVKYLLGKIAAKHISRRYGTQYSIGTAYDTVGYLTSGVSGCWVKKSFKVPYVLTFELRDDGHHGFALPPNLILPTCLETMDGVLALLDPSRKLEASFSRCHRLGHNDKDKPRALLIKFSDLALRNQVWSAKTKLKGTGVTMSEFLTKPRHKAFLAARQRFGVTKCWTRDGVIVVLSADGSKHRITSASELNAIPSSANSASGPVLMPAAVEASKSSKITNPRTKRVLKK</sequence>
<gene>
    <name evidence="12" type="ORF">BINO364_LOCUS13793</name>
</gene>
<dbReference type="InterPro" id="IPR000834">
    <property type="entry name" value="Peptidase_M14"/>
</dbReference>
<dbReference type="InterPro" id="IPR036990">
    <property type="entry name" value="M14A-like_propep"/>
</dbReference>
<dbReference type="Gene3D" id="3.30.70.340">
    <property type="entry name" value="Metallocarboxypeptidase-like"/>
    <property type="match status" value="1"/>
</dbReference>
<dbReference type="PANTHER" id="PTHR11705">
    <property type="entry name" value="PROTEASE FAMILY M14 CARBOXYPEPTIDASE A,B"/>
    <property type="match status" value="1"/>
</dbReference>
<dbReference type="EMBL" id="OV170227">
    <property type="protein sequence ID" value="CAH0728591.1"/>
    <property type="molecule type" value="Genomic_DNA"/>
</dbReference>
<keyword evidence="7" id="KW-0378">Hydrolase</keyword>
<dbReference type="GO" id="GO:0005615">
    <property type="term" value="C:extracellular space"/>
    <property type="evidence" value="ECO:0007669"/>
    <property type="project" value="TreeGrafter"/>
</dbReference>
<evidence type="ECO:0000256" key="2">
    <source>
        <dbReference type="ARBA" id="ARBA00005988"/>
    </source>
</evidence>
<dbReference type="SMART" id="SM00631">
    <property type="entry name" value="Zn_pept"/>
    <property type="match status" value="1"/>
</dbReference>
<evidence type="ECO:0000256" key="7">
    <source>
        <dbReference type="ARBA" id="ARBA00022801"/>
    </source>
</evidence>
<evidence type="ECO:0000313" key="13">
    <source>
        <dbReference type="Proteomes" id="UP000838878"/>
    </source>
</evidence>